<dbReference type="Proteomes" id="UP000077755">
    <property type="component" value="Chromosome 1"/>
</dbReference>
<reference evidence="2" key="1">
    <citation type="journal article" date="2016" name="Nat. Genet.">
        <title>A high-quality carrot genome assembly provides new insights into carotenoid accumulation and asterid genome evolution.</title>
        <authorList>
            <person name="Iorizzo M."/>
            <person name="Ellison S."/>
            <person name="Senalik D."/>
            <person name="Zeng P."/>
            <person name="Satapoomin P."/>
            <person name="Huang J."/>
            <person name="Bowman M."/>
            <person name="Iovene M."/>
            <person name="Sanseverino W."/>
            <person name="Cavagnaro P."/>
            <person name="Yildiz M."/>
            <person name="Macko-Podgorni A."/>
            <person name="Moranska E."/>
            <person name="Grzebelus E."/>
            <person name="Grzebelus D."/>
            <person name="Ashrafi H."/>
            <person name="Zheng Z."/>
            <person name="Cheng S."/>
            <person name="Spooner D."/>
            <person name="Van Deynze A."/>
            <person name="Simon P."/>
        </authorList>
    </citation>
    <scope>NUCLEOTIDE SEQUENCE</scope>
    <source>
        <tissue evidence="2">Leaf</tissue>
    </source>
</reference>
<evidence type="ECO:0000313" key="2">
    <source>
        <dbReference type="EMBL" id="WOG81833.1"/>
    </source>
</evidence>
<keyword evidence="3" id="KW-1185">Reference proteome</keyword>
<feature type="region of interest" description="Disordered" evidence="1">
    <location>
        <begin position="1"/>
        <end position="54"/>
    </location>
</feature>
<dbReference type="EMBL" id="CP093343">
    <property type="protein sequence ID" value="WOG81833.1"/>
    <property type="molecule type" value="Genomic_DNA"/>
</dbReference>
<protein>
    <submittedName>
        <fullName evidence="2">Uncharacterized protein</fullName>
    </submittedName>
</protein>
<name>A0A166G2S8_DAUCS</name>
<feature type="compositionally biased region" description="Pro residues" evidence="1">
    <location>
        <begin position="33"/>
        <end position="48"/>
    </location>
</feature>
<dbReference type="AlphaFoldDB" id="A0A166G2S8"/>
<dbReference type="Gramene" id="KZN08478">
    <property type="protein sequence ID" value="KZN08478"/>
    <property type="gene ID" value="DCAR_001024"/>
</dbReference>
<reference evidence="2" key="2">
    <citation type="submission" date="2022-03" db="EMBL/GenBank/DDBJ databases">
        <title>Draft title - Genomic analysis of global carrot germplasm unveils the trajectory of domestication and the origin of high carotenoid orange carrot.</title>
        <authorList>
            <person name="Iorizzo M."/>
            <person name="Ellison S."/>
            <person name="Senalik D."/>
            <person name="Macko-Podgorni A."/>
            <person name="Grzebelus D."/>
            <person name="Bostan H."/>
            <person name="Rolling W."/>
            <person name="Curaba J."/>
            <person name="Simon P."/>
        </authorList>
    </citation>
    <scope>NUCLEOTIDE SEQUENCE</scope>
    <source>
        <tissue evidence="2">Leaf</tissue>
    </source>
</reference>
<evidence type="ECO:0000256" key="1">
    <source>
        <dbReference type="SAM" id="MobiDB-lite"/>
    </source>
</evidence>
<gene>
    <name evidence="2" type="ORF">DCAR_0100985</name>
</gene>
<proteinExistence type="predicted"/>
<organism evidence="2 3">
    <name type="scientific">Daucus carota subsp. sativus</name>
    <name type="common">Carrot</name>
    <dbReference type="NCBI Taxonomy" id="79200"/>
    <lineage>
        <taxon>Eukaryota</taxon>
        <taxon>Viridiplantae</taxon>
        <taxon>Streptophyta</taxon>
        <taxon>Embryophyta</taxon>
        <taxon>Tracheophyta</taxon>
        <taxon>Spermatophyta</taxon>
        <taxon>Magnoliopsida</taxon>
        <taxon>eudicotyledons</taxon>
        <taxon>Gunneridae</taxon>
        <taxon>Pentapetalae</taxon>
        <taxon>asterids</taxon>
        <taxon>campanulids</taxon>
        <taxon>Apiales</taxon>
        <taxon>Apiaceae</taxon>
        <taxon>Apioideae</taxon>
        <taxon>Scandiceae</taxon>
        <taxon>Daucinae</taxon>
        <taxon>Daucus</taxon>
        <taxon>Daucus sect. Daucus</taxon>
    </lineage>
</organism>
<evidence type="ECO:0000313" key="3">
    <source>
        <dbReference type="Proteomes" id="UP000077755"/>
    </source>
</evidence>
<accession>A0A166G2S8</accession>
<sequence>MVILGELNSSSDYQRVEGGQAQPRARKVGSNTPIPPKFIVPAPDPPKQYPQKSVKPIISEAPSKAHPAWIKKMQDTPQWEWDHLYMEWDLRELLNIGKVTIME</sequence>